<evidence type="ECO:0000313" key="1">
    <source>
        <dbReference type="EMBL" id="HIQ82913.1"/>
    </source>
</evidence>
<reference evidence="1" key="1">
    <citation type="submission" date="2020-10" db="EMBL/GenBank/DDBJ databases">
        <authorList>
            <person name="Gilroy R."/>
        </authorList>
    </citation>
    <scope>NUCLEOTIDE SEQUENCE</scope>
    <source>
        <strain evidence="1">ChiSjej6B24-2974</strain>
    </source>
</reference>
<dbReference type="EMBL" id="DVFZ01000072">
    <property type="protein sequence ID" value="HIQ82913.1"/>
    <property type="molecule type" value="Genomic_DNA"/>
</dbReference>
<name>A0A9D1CWR6_9FIRM</name>
<comment type="caution">
    <text evidence="1">The sequence shown here is derived from an EMBL/GenBank/DDBJ whole genome shotgun (WGS) entry which is preliminary data.</text>
</comment>
<sequence length="120" mass="12789">MAYLTYAEYQQRGGARSEAEFAALEMRAAKLIDALTHGRVREETPVREAVRQAALALVAAMDADGDHAGREVISMDNDGVSVAYAAGDTQAGRWARIAREYLRGEVTAAGVALTYAGVDA</sequence>
<evidence type="ECO:0000313" key="2">
    <source>
        <dbReference type="Proteomes" id="UP000824260"/>
    </source>
</evidence>
<dbReference type="Proteomes" id="UP000824260">
    <property type="component" value="Unassembled WGS sequence"/>
</dbReference>
<proteinExistence type="predicted"/>
<dbReference type="AlphaFoldDB" id="A0A9D1CWR6"/>
<gene>
    <name evidence="1" type="ORF">IAA52_07390</name>
</gene>
<protein>
    <submittedName>
        <fullName evidence="1">Uncharacterized protein</fullName>
    </submittedName>
</protein>
<accession>A0A9D1CWR6</accession>
<reference evidence="1" key="2">
    <citation type="journal article" date="2021" name="PeerJ">
        <title>Extensive microbial diversity within the chicken gut microbiome revealed by metagenomics and culture.</title>
        <authorList>
            <person name="Gilroy R."/>
            <person name="Ravi A."/>
            <person name="Getino M."/>
            <person name="Pursley I."/>
            <person name="Horton D.L."/>
            <person name="Alikhan N.F."/>
            <person name="Baker D."/>
            <person name="Gharbi K."/>
            <person name="Hall N."/>
            <person name="Watson M."/>
            <person name="Adriaenssens E.M."/>
            <person name="Foster-Nyarko E."/>
            <person name="Jarju S."/>
            <person name="Secka A."/>
            <person name="Antonio M."/>
            <person name="Oren A."/>
            <person name="Chaudhuri R.R."/>
            <person name="La Ragione R."/>
            <person name="Hildebrand F."/>
            <person name="Pallen M.J."/>
        </authorList>
    </citation>
    <scope>NUCLEOTIDE SEQUENCE</scope>
    <source>
        <strain evidence="1">ChiSjej6B24-2974</strain>
    </source>
</reference>
<organism evidence="1 2">
    <name type="scientific">Candidatus Pullichristensenella stercorigallinarum</name>
    <dbReference type="NCBI Taxonomy" id="2840909"/>
    <lineage>
        <taxon>Bacteria</taxon>
        <taxon>Bacillati</taxon>
        <taxon>Bacillota</taxon>
        <taxon>Clostridia</taxon>
        <taxon>Candidatus Pullichristensenella</taxon>
    </lineage>
</organism>